<dbReference type="RefSeq" id="WP_373971984.1">
    <property type="nucleotide sequence ID" value="NZ_JBHDLJ010000006.1"/>
</dbReference>
<proteinExistence type="predicted"/>
<reference evidence="8 9" key="1">
    <citation type="submission" date="2024-09" db="EMBL/GenBank/DDBJ databases">
        <authorList>
            <person name="Salinas-Garcia M.A."/>
            <person name="Prieme A."/>
        </authorList>
    </citation>
    <scope>NUCLEOTIDE SEQUENCE [LARGE SCALE GENOMIC DNA]</scope>
    <source>
        <strain evidence="8 9">DSM 21081</strain>
    </source>
</reference>
<dbReference type="InterPro" id="IPR015797">
    <property type="entry name" value="NUDIX_hydrolase-like_dom_sf"/>
</dbReference>
<comment type="caution">
    <text evidence="8">The sequence shown here is derived from an EMBL/GenBank/DDBJ whole genome shotgun (WGS) entry which is preliminary data.</text>
</comment>
<organism evidence="8 9">
    <name type="scientific">Arthrobacter halodurans</name>
    <dbReference type="NCBI Taxonomy" id="516699"/>
    <lineage>
        <taxon>Bacteria</taxon>
        <taxon>Bacillati</taxon>
        <taxon>Actinomycetota</taxon>
        <taxon>Actinomycetes</taxon>
        <taxon>Micrococcales</taxon>
        <taxon>Micrococcaceae</taxon>
        <taxon>Arthrobacter</taxon>
    </lineage>
</organism>
<dbReference type="EMBL" id="JBHDLJ010000006">
    <property type="protein sequence ID" value="MFB0834811.1"/>
    <property type="molecule type" value="Genomic_DNA"/>
</dbReference>
<keyword evidence="9" id="KW-1185">Reference proteome</keyword>
<keyword evidence="4 8" id="KW-0378">Hydrolase</keyword>
<dbReference type="EC" id="3.6.1.55" evidence="8"/>
<name>A0ABV4UMD5_9MICC</name>
<protein>
    <submittedName>
        <fullName evidence="8">CoA pyrophosphatase</fullName>
        <ecNumber evidence="8">3.6.1.55</ecNumber>
    </submittedName>
</protein>
<evidence type="ECO:0000313" key="9">
    <source>
        <dbReference type="Proteomes" id="UP001575652"/>
    </source>
</evidence>
<dbReference type="InterPro" id="IPR045121">
    <property type="entry name" value="CoAse"/>
</dbReference>
<comment type="cofactor">
    <cofactor evidence="1">
        <name>Mn(2+)</name>
        <dbReference type="ChEBI" id="CHEBI:29035"/>
    </cofactor>
</comment>
<evidence type="ECO:0000256" key="6">
    <source>
        <dbReference type="ARBA" id="ARBA00023211"/>
    </source>
</evidence>
<keyword evidence="3" id="KW-0479">Metal-binding</keyword>
<evidence type="ECO:0000256" key="1">
    <source>
        <dbReference type="ARBA" id="ARBA00001936"/>
    </source>
</evidence>
<evidence type="ECO:0000256" key="2">
    <source>
        <dbReference type="ARBA" id="ARBA00001946"/>
    </source>
</evidence>
<dbReference type="PROSITE" id="PS51462">
    <property type="entry name" value="NUDIX"/>
    <property type="match status" value="1"/>
</dbReference>
<dbReference type="CDD" id="cd03426">
    <property type="entry name" value="NUDIX_CoAse_Nudt7"/>
    <property type="match status" value="1"/>
</dbReference>
<accession>A0ABV4UMD5</accession>
<evidence type="ECO:0000256" key="4">
    <source>
        <dbReference type="ARBA" id="ARBA00022801"/>
    </source>
</evidence>
<dbReference type="SUPFAM" id="SSF55811">
    <property type="entry name" value="Nudix"/>
    <property type="match status" value="1"/>
</dbReference>
<dbReference type="Proteomes" id="UP001575652">
    <property type="component" value="Unassembled WGS sequence"/>
</dbReference>
<evidence type="ECO:0000256" key="3">
    <source>
        <dbReference type="ARBA" id="ARBA00022723"/>
    </source>
</evidence>
<evidence type="ECO:0000256" key="5">
    <source>
        <dbReference type="ARBA" id="ARBA00022842"/>
    </source>
</evidence>
<feature type="domain" description="Nudix hydrolase" evidence="7">
    <location>
        <begin position="41"/>
        <end position="188"/>
    </location>
</feature>
<dbReference type="InterPro" id="IPR000086">
    <property type="entry name" value="NUDIX_hydrolase_dom"/>
</dbReference>
<comment type="cofactor">
    <cofactor evidence="2">
        <name>Mg(2+)</name>
        <dbReference type="ChEBI" id="CHEBI:18420"/>
    </cofactor>
</comment>
<gene>
    <name evidence="8" type="ORF">ACETWP_09445</name>
</gene>
<evidence type="ECO:0000259" key="7">
    <source>
        <dbReference type="PROSITE" id="PS51462"/>
    </source>
</evidence>
<keyword evidence="6" id="KW-0464">Manganese</keyword>
<sequence length="233" mass="24947">MSAHDELAALVERHRPGTASGEGGITPMPDTWVFRDMDRSAARRAAVLILFGRLDDVPAHHPSSAVPADLDVLFVQRADTLRQHPGQIAFPGGAIDETDASTADAALREAVEETGLDPAGVQIIGSLPDAELPITNFLVTPVIGWWARPSDVFVVDPGESAKVFRVPVADLLDPANRVSAVIERGGLRHTSPAFTVDGETIWGFTGIVLSRLFDDLGWTQEWDAAAELVVPFG</sequence>
<evidence type="ECO:0000313" key="8">
    <source>
        <dbReference type="EMBL" id="MFB0834811.1"/>
    </source>
</evidence>
<dbReference type="Gene3D" id="3.90.79.10">
    <property type="entry name" value="Nucleoside Triphosphate Pyrophosphohydrolase"/>
    <property type="match status" value="1"/>
</dbReference>
<keyword evidence="5" id="KW-0460">Magnesium</keyword>
<dbReference type="PANTHER" id="PTHR12992">
    <property type="entry name" value="NUDIX HYDROLASE"/>
    <property type="match status" value="1"/>
</dbReference>
<dbReference type="PANTHER" id="PTHR12992:SF11">
    <property type="entry name" value="MITOCHONDRIAL COENZYME A DIPHOSPHATASE NUDT8"/>
    <property type="match status" value="1"/>
</dbReference>
<dbReference type="Pfam" id="PF00293">
    <property type="entry name" value="NUDIX"/>
    <property type="match status" value="1"/>
</dbReference>
<dbReference type="GO" id="GO:0035539">
    <property type="term" value="F:8-oxo-7,8-dihydrodeoxyguanosine triphosphate pyrophosphatase activity"/>
    <property type="evidence" value="ECO:0007669"/>
    <property type="project" value="UniProtKB-EC"/>
</dbReference>